<evidence type="ECO:0000313" key="2">
    <source>
        <dbReference type="EMBL" id="CAI0460109.1"/>
    </source>
</evidence>
<proteinExistence type="predicted"/>
<comment type="caution">
    <text evidence="2">The sequence shown here is derived from an EMBL/GenBank/DDBJ whole genome shotgun (WGS) entry which is preliminary data.</text>
</comment>
<feature type="transmembrane region" description="Helical" evidence="1">
    <location>
        <begin position="12"/>
        <end position="31"/>
    </location>
</feature>
<keyword evidence="1" id="KW-0472">Membrane</keyword>
<keyword evidence="1" id="KW-1133">Transmembrane helix</keyword>
<organism evidence="2 3">
    <name type="scientific">Linum tenue</name>
    <dbReference type="NCBI Taxonomy" id="586396"/>
    <lineage>
        <taxon>Eukaryota</taxon>
        <taxon>Viridiplantae</taxon>
        <taxon>Streptophyta</taxon>
        <taxon>Embryophyta</taxon>
        <taxon>Tracheophyta</taxon>
        <taxon>Spermatophyta</taxon>
        <taxon>Magnoliopsida</taxon>
        <taxon>eudicotyledons</taxon>
        <taxon>Gunneridae</taxon>
        <taxon>Pentapetalae</taxon>
        <taxon>rosids</taxon>
        <taxon>fabids</taxon>
        <taxon>Malpighiales</taxon>
        <taxon>Linaceae</taxon>
        <taxon>Linum</taxon>
    </lineage>
</organism>
<protein>
    <submittedName>
        <fullName evidence="2">Uncharacterized protein</fullName>
    </submittedName>
</protein>
<sequence length="60" mass="7058">MDLWEQNIKFMVQQVLVIIKATTVIIVKMVISLLRSIELSLLAPTLYTTSRSWDFIYVRE</sequence>
<dbReference type="AlphaFoldDB" id="A0AAV0NN61"/>
<dbReference type="EMBL" id="CAMGYJ010000008">
    <property type="protein sequence ID" value="CAI0460109.1"/>
    <property type="molecule type" value="Genomic_DNA"/>
</dbReference>
<keyword evidence="3" id="KW-1185">Reference proteome</keyword>
<dbReference type="Proteomes" id="UP001154282">
    <property type="component" value="Unassembled WGS sequence"/>
</dbReference>
<keyword evidence="1" id="KW-0812">Transmembrane</keyword>
<reference evidence="2" key="1">
    <citation type="submission" date="2022-08" db="EMBL/GenBank/DDBJ databases">
        <authorList>
            <person name="Gutierrez-Valencia J."/>
        </authorList>
    </citation>
    <scope>NUCLEOTIDE SEQUENCE</scope>
</reference>
<accession>A0AAV0NN61</accession>
<evidence type="ECO:0000313" key="3">
    <source>
        <dbReference type="Proteomes" id="UP001154282"/>
    </source>
</evidence>
<evidence type="ECO:0000256" key="1">
    <source>
        <dbReference type="SAM" id="Phobius"/>
    </source>
</evidence>
<gene>
    <name evidence="2" type="ORF">LITE_LOCUS34334</name>
</gene>
<name>A0AAV0NN61_9ROSI</name>